<gene>
    <name evidence="2" type="ORF">NDU88_002676</name>
</gene>
<evidence type="ECO:0000313" key="2">
    <source>
        <dbReference type="EMBL" id="KAJ1114439.1"/>
    </source>
</evidence>
<comment type="caution">
    <text evidence="2">The sequence shown here is derived from an EMBL/GenBank/DDBJ whole genome shotgun (WGS) entry which is preliminary data.</text>
</comment>
<keyword evidence="3" id="KW-1185">Reference proteome</keyword>
<feature type="region of interest" description="Disordered" evidence="1">
    <location>
        <begin position="1"/>
        <end position="24"/>
    </location>
</feature>
<protein>
    <submittedName>
        <fullName evidence="2">Uncharacterized protein</fullName>
    </submittedName>
</protein>
<evidence type="ECO:0000313" key="3">
    <source>
        <dbReference type="Proteomes" id="UP001066276"/>
    </source>
</evidence>
<proteinExistence type="predicted"/>
<dbReference type="AlphaFoldDB" id="A0AAV7NID6"/>
<name>A0AAV7NID6_PLEWA</name>
<dbReference type="Proteomes" id="UP001066276">
    <property type="component" value="Chromosome 8"/>
</dbReference>
<reference evidence="2" key="1">
    <citation type="journal article" date="2022" name="bioRxiv">
        <title>Sequencing and chromosome-scale assembly of the giantPleurodeles waltlgenome.</title>
        <authorList>
            <person name="Brown T."/>
            <person name="Elewa A."/>
            <person name="Iarovenko S."/>
            <person name="Subramanian E."/>
            <person name="Araus A.J."/>
            <person name="Petzold A."/>
            <person name="Susuki M."/>
            <person name="Suzuki K.-i.T."/>
            <person name="Hayashi T."/>
            <person name="Toyoda A."/>
            <person name="Oliveira C."/>
            <person name="Osipova E."/>
            <person name="Leigh N.D."/>
            <person name="Simon A."/>
            <person name="Yun M.H."/>
        </authorList>
    </citation>
    <scope>NUCLEOTIDE SEQUENCE</scope>
    <source>
        <strain evidence="2">20211129_DDA</strain>
        <tissue evidence="2">Liver</tissue>
    </source>
</reference>
<organism evidence="2 3">
    <name type="scientific">Pleurodeles waltl</name>
    <name type="common">Iberian ribbed newt</name>
    <dbReference type="NCBI Taxonomy" id="8319"/>
    <lineage>
        <taxon>Eukaryota</taxon>
        <taxon>Metazoa</taxon>
        <taxon>Chordata</taxon>
        <taxon>Craniata</taxon>
        <taxon>Vertebrata</taxon>
        <taxon>Euteleostomi</taxon>
        <taxon>Amphibia</taxon>
        <taxon>Batrachia</taxon>
        <taxon>Caudata</taxon>
        <taxon>Salamandroidea</taxon>
        <taxon>Salamandridae</taxon>
        <taxon>Pleurodelinae</taxon>
        <taxon>Pleurodeles</taxon>
    </lineage>
</organism>
<sequence length="134" mass="15086">MDQRPRRPSQLGARQQHGMYPSGNHCSRSQVGRYDYNISTLAAKTKSIFLDIVGFQNCMASLQLRIASVEDRLNTIPARDQELLFLCSKVIDTDRSCRDNVPFFGIPECMEEPDIKSILKNILSALTASPLKLL</sequence>
<dbReference type="EMBL" id="JANPWB010000012">
    <property type="protein sequence ID" value="KAJ1114439.1"/>
    <property type="molecule type" value="Genomic_DNA"/>
</dbReference>
<accession>A0AAV7NID6</accession>
<evidence type="ECO:0000256" key="1">
    <source>
        <dbReference type="SAM" id="MobiDB-lite"/>
    </source>
</evidence>